<comment type="caution">
    <text evidence="1">The sequence shown here is derived from an EMBL/GenBank/DDBJ whole genome shotgun (WGS) entry which is preliminary data.</text>
</comment>
<organism evidence="1 2">
    <name type="scientific">Pedobacter fastidiosus</name>
    <dbReference type="NCBI Taxonomy" id="2765361"/>
    <lineage>
        <taxon>Bacteria</taxon>
        <taxon>Pseudomonadati</taxon>
        <taxon>Bacteroidota</taxon>
        <taxon>Sphingobacteriia</taxon>
        <taxon>Sphingobacteriales</taxon>
        <taxon>Sphingobacteriaceae</taxon>
        <taxon>Pedobacter</taxon>
    </lineage>
</organism>
<protein>
    <submittedName>
        <fullName evidence="1">Uncharacterized protein</fullName>
    </submittedName>
</protein>
<dbReference type="RefSeq" id="WP_187071873.1">
    <property type="nucleotide sequence ID" value="NZ_JACRYL010000011.1"/>
</dbReference>
<sequence>MNIPSFFLGMLMLFTTHIDPPNHVKKSAVMVNRDFFKDSKFVHIAWLGFLQSKDAKKVISNVPMFIYENKDEGYGKIVCVPKDPQNWTSKFKGKTKAEKVSIGKTLTQGISNNSIGEKDFNIYTFFSNLNDLTANPNLQVSVPRFPSTVYIYVKSGLKWNLVAQKLIKNVVEYSDLQFKTANGIL</sequence>
<keyword evidence="2" id="KW-1185">Reference proteome</keyword>
<dbReference type="EMBL" id="JACRYL010000011">
    <property type="protein sequence ID" value="MBC6111417.1"/>
    <property type="molecule type" value="Genomic_DNA"/>
</dbReference>
<accession>A0ABR7KTI1</accession>
<evidence type="ECO:0000313" key="1">
    <source>
        <dbReference type="EMBL" id="MBC6111417.1"/>
    </source>
</evidence>
<name>A0ABR7KTI1_9SPHI</name>
<reference evidence="1 2" key="1">
    <citation type="submission" date="2020-08" db="EMBL/GenBank/DDBJ databases">
        <authorList>
            <person name="Sun Q."/>
            <person name="Inoue M."/>
        </authorList>
    </citation>
    <scope>NUCLEOTIDE SEQUENCE [LARGE SCALE GENOMIC DNA]</scope>
    <source>
        <strain evidence="1 2">CCM 8938</strain>
    </source>
</reference>
<evidence type="ECO:0000313" key="2">
    <source>
        <dbReference type="Proteomes" id="UP000652755"/>
    </source>
</evidence>
<proteinExistence type="predicted"/>
<gene>
    <name evidence="1" type="ORF">H7U22_13410</name>
</gene>
<dbReference type="Proteomes" id="UP000652755">
    <property type="component" value="Unassembled WGS sequence"/>
</dbReference>